<dbReference type="CDD" id="cd18280">
    <property type="entry name" value="BTB_POZ_BPM_plant"/>
    <property type="match status" value="1"/>
</dbReference>
<evidence type="ECO:0000256" key="1">
    <source>
        <dbReference type="ARBA" id="ARBA00004906"/>
    </source>
</evidence>
<gene>
    <name evidence="5" type="ORF">C2845_PM13G06550</name>
</gene>
<dbReference type="AlphaFoldDB" id="A0A3L6RND4"/>
<dbReference type="SUPFAM" id="SSF54695">
    <property type="entry name" value="POZ domain"/>
    <property type="match status" value="1"/>
</dbReference>
<dbReference type="EMBL" id="PQIB02000008">
    <property type="protein sequence ID" value="RLN05552.1"/>
    <property type="molecule type" value="Genomic_DNA"/>
</dbReference>
<organism evidence="5 6">
    <name type="scientific">Panicum miliaceum</name>
    <name type="common">Proso millet</name>
    <name type="synonym">Broomcorn millet</name>
    <dbReference type="NCBI Taxonomy" id="4540"/>
    <lineage>
        <taxon>Eukaryota</taxon>
        <taxon>Viridiplantae</taxon>
        <taxon>Streptophyta</taxon>
        <taxon>Embryophyta</taxon>
        <taxon>Tracheophyta</taxon>
        <taxon>Spermatophyta</taxon>
        <taxon>Magnoliopsida</taxon>
        <taxon>Liliopsida</taxon>
        <taxon>Poales</taxon>
        <taxon>Poaceae</taxon>
        <taxon>PACMAD clade</taxon>
        <taxon>Panicoideae</taxon>
        <taxon>Panicodae</taxon>
        <taxon>Paniceae</taxon>
        <taxon>Panicinae</taxon>
        <taxon>Panicum</taxon>
        <taxon>Panicum sect. Panicum</taxon>
    </lineage>
</organism>
<dbReference type="PROSITE" id="PS50097">
    <property type="entry name" value="BTB"/>
    <property type="match status" value="1"/>
</dbReference>
<comment type="similarity">
    <text evidence="2">Belongs to the Tdpoz family.</text>
</comment>
<dbReference type="PANTHER" id="PTHR26379:SF380">
    <property type="entry name" value="BTB DOMAIN-CONTAINING PROTEIN"/>
    <property type="match status" value="1"/>
</dbReference>
<dbReference type="STRING" id="4540.A0A3L6RND4"/>
<evidence type="ECO:0000313" key="6">
    <source>
        <dbReference type="Proteomes" id="UP000275267"/>
    </source>
</evidence>
<comment type="caution">
    <text evidence="5">The sequence shown here is derived from an EMBL/GenBank/DDBJ whole genome shotgun (WGS) entry which is preliminary data.</text>
</comment>
<name>A0A3L6RND4_PANMI</name>
<evidence type="ECO:0000259" key="3">
    <source>
        <dbReference type="PROSITE" id="PS50097"/>
    </source>
</evidence>
<accession>A0A3L6RND4</accession>
<comment type="pathway">
    <text evidence="1">Protein modification; protein ubiquitination.</text>
</comment>
<keyword evidence="6" id="KW-1185">Reference proteome</keyword>
<evidence type="ECO:0008006" key="7">
    <source>
        <dbReference type="Google" id="ProtNLM"/>
    </source>
</evidence>
<dbReference type="Pfam" id="PF24570">
    <property type="entry name" value="BACK_BPM_SPOP"/>
    <property type="match status" value="1"/>
</dbReference>
<feature type="domain" description="MATH" evidence="4">
    <location>
        <begin position="9"/>
        <end position="162"/>
    </location>
</feature>
<evidence type="ECO:0000259" key="4">
    <source>
        <dbReference type="PROSITE" id="PS50144"/>
    </source>
</evidence>
<dbReference type="GO" id="GO:0016567">
    <property type="term" value="P:protein ubiquitination"/>
    <property type="evidence" value="ECO:0007669"/>
    <property type="project" value="InterPro"/>
</dbReference>
<dbReference type="InterPro" id="IPR056423">
    <property type="entry name" value="BACK_BPM_SPOP"/>
</dbReference>
<dbReference type="PROSITE" id="PS50144">
    <property type="entry name" value="MATH"/>
    <property type="match status" value="1"/>
</dbReference>
<dbReference type="PANTHER" id="PTHR26379">
    <property type="entry name" value="BTB/POZ AND MATH DOMAIN-CONTAINING PROTEIN 1"/>
    <property type="match status" value="1"/>
</dbReference>
<dbReference type="Proteomes" id="UP000275267">
    <property type="component" value="Unassembled WGS sequence"/>
</dbReference>
<dbReference type="Pfam" id="PF00651">
    <property type="entry name" value="BTB"/>
    <property type="match status" value="1"/>
</dbReference>
<proteinExistence type="inferred from homology"/>
<dbReference type="InterPro" id="IPR002083">
    <property type="entry name" value="MATH/TRAF_dom"/>
</dbReference>
<dbReference type="CDD" id="cd00121">
    <property type="entry name" value="MATH"/>
    <property type="match status" value="1"/>
</dbReference>
<evidence type="ECO:0000256" key="2">
    <source>
        <dbReference type="ARBA" id="ARBA00010846"/>
    </source>
</evidence>
<dbReference type="InterPro" id="IPR011333">
    <property type="entry name" value="SKP1/BTB/POZ_sf"/>
</dbReference>
<evidence type="ECO:0000313" key="5">
    <source>
        <dbReference type="EMBL" id="RLN05552.1"/>
    </source>
</evidence>
<dbReference type="SMART" id="SM00225">
    <property type="entry name" value="BTB"/>
    <property type="match status" value="1"/>
</dbReference>
<dbReference type="Gene3D" id="1.25.40.420">
    <property type="match status" value="1"/>
</dbReference>
<feature type="domain" description="BTB" evidence="3">
    <location>
        <begin position="200"/>
        <end position="263"/>
    </location>
</feature>
<dbReference type="InterPro" id="IPR045005">
    <property type="entry name" value="BPM1-6"/>
</dbReference>
<dbReference type="Gene3D" id="3.30.710.10">
    <property type="entry name" value="Potassium Channel Kv1.1, Chain A"/>
    <property type="match status" value="1"/>
</dbReference>
<dbReference type="InterPro" id="IPR008974">
    <property type="entry name" value="TRAF-like"/>
</dbReference>
<dbReference type="Gene3D" id="2.60.210.10">
    <property type="entry name" value="Apoptosis, Tumor Necrosis Factor Receptor Associated Protein 2, Chain A"/>
    <property type="match status" value="1"/>
</dbReference>
<protein>
    <recommendedName>
        <fullName evidence="7">BTB/POZ and MATH domain-containing protein 2-like</fullName>
    </recommendedName>
</protein>
<dbReference type="SUPFAM" id="SSF49599">
    <property type="entry name" value="TRAF domain-like"/>
    <property type="match status" value="1"/>
</dbReference>
<sequence>MASIIEADTGTYTFEIDGYSLKVRSIGVSDFVRSGTFTVGGLDWAIRFYPNGIDEDSKQFFIASLELMSSNAEARARYVLGLVGQQAPQLMKAMFPIQKLGSRTVALAGVPRSAGLKGLFKSCDATRYGLQNPAGVPRSMLGLWRDLGWYLVNDRLTIQCEITVIRESLLFENRAESEIEVPPCDMMENFGNLLREKKGVDVTFRVGGETFEAHKIVLAARSPVFKAEFFGPTMESGTGCVTVEYMHPEVFSALLHFIYNDSLPDMGDLEGNDYCEMMWHLLVAAHRYAMDRMKLVCQSIICRNLYVENVATTLALADQHNCDRLRASCIEFIASPNNKDAVAVTQGYADLKRTCPSVFIDLFERKSKLSKHR</sequence>
<reference evidence="6" key="1">
    <citation type="journal article" date="2019" name="Nat. Commun.">
        <title>The genome of broomcorn millet.</title>
        <authorList>
            <person name="Zou C."/>
            <person name="Miki D."/>
            <person name="Li D."/>
            <person name="Tang Q."/>
            <person name="Xiao L."/>
            <person name="Rajput S."/>
            <person name="Deng P."/>
            <person name="Jia W."/>
            <person name="Huang R."/>
            <person name="Zhang M."/>
            <person name="Sun Y."/>
            <person name="Hu J."/>
            <person name="Fu X."/>
            <person name="Schnable P.S."/>
            <person name="Li F."/>
            <person name="Zhang H."/>
            <person name="Feng B."/>
            <person name="Zhu X."/>
            <person name="Liu R."/>
            <person name="Schnable J.C."/>
            <person name="Zhu J.-K."/>
            <person name="Zhang H."/>
        </authorList>
    </citation>
    <scope>NUCLEOTIDE SEQUENCE [LARGE SCALE GENOMIC DNA]</scope>
</reference>
<dbReference type="OrthoDB" id="6359816at2759"/>
<dbReference type="Pfam" id="PF22486">
    <property type="entry name" value="MATH_2"/>
    <property type="match status" value="1"/>
</dbReference>
<dbReference type="InterPro" id="IPR000210">
    <property type="entry name" value="BTB/POZ_dom"/>
</dbReference>